<proteinExistence type="predicted"/>
<organism evidence="2 3">
    <name type="scientific">Butyrivibrio hungatei</name>
    <dbReference type="NCBI Taxonomy" id="185008"/>
    <lineage>
        <taxon>Bacteria</taxon>
        <taxon>Bacillati</taxon>
        <taxon>Bacillota</taxon>
        <taxon>Clostridia</taxon>
        <taxon>Lachnospirales</taxon>
        <taxon>Lachnospiraceae</taxon>
        <taxon>Butyrivibrio</taxon>
    </lineage>
</organism>
<accession>A0A1G5DUT3</accession>
<feature type="transmembrane region" description="Helical" evidence="1">
    <location>
        <begin position="85"/>
        <end position="104"/>
    </location>
</feature>
<keyword evidence="1" id="KW-1133">Transmembrane helix</keyword>
<evidence type="ECO:0000256" key="1">
    <source>
        <dbReference type="SAM" id="Phobius"/>
    </source>
</evidence>
<dbReference type="Gene3D" id="3.40.50.1820">
    <property type="entry name" value="alpha/beta hydrolase"/>
    <property type="match status" value="1"/>
</dbReference>
<dbReference type="PROSITE" id="PS51257">
    <property type="entry name" value="PROKAR_LIPOPROTEIN"/>
    <property type="match status" value="1"/>
</dbReference>
<dbReference type="Pfam" id="PF02089">
    <property type="entry name" value="Palm_thioest"/>
    <property type="match status" value="1"/>
</dbReference>
<sequence>MKRIRNCRIGNIILKIFLISTLAFACYYLRDLFQSPFGFSGFRDNPSIFVVKILLIITVESILFWIGIILVYINCRQLGVKWRALGIFFGMVPILNLIMLGKIIKTADDEVRFESAKMKIDAERKADKICKTKYPILLVHGVFFRDFEHLNYWGRVPQELIDNGATIFYGEHNSAATVEKSGEELAKRIKEIKAQTGCEKVNVIAHSKGGLDMRYAISKCGAYEDVASLTTINTPHRGCEFADYLLGKIPEAQKLAVAKAYNAGAAALGDVDPDFIGAVTDLTHEACEKRNEELPDREEVYYQSVGSIQTRPLAGRFPLNMSYLLVKFFDGKNDGLVGEKSFPWGSDFRMLVPKGRRGISHGDMIDLNRENIKDFDVREFYVNLVEELRLKGF</sequence>
<dbReference type="AlphaFoldDB" id="A0A1G5DUT3"/>
<dbReference type="RefSeq" id="WP_074462264.1">
    <property type="nucleotide sequence ID" value="NZ_FMUR01000009.1"/>
</dbReference>
<evidence type="ECO:0000313" key="2">
    <source>
        <dbReference type="EMBL" id="SCY18058.1"/>
    </source>
</evidence>
<keyword evidence="3" id="KW-1185">Reference proteome</keyword>
<reference evidence="3" key="1">
    <citation type="submission" date="2016-10" db="EMBL/GenBank/DDBJ databases">
        <authorList>
            <person name="Varghese N."/>
            <person name="Submissions S."/>
        </authorList>
    </citation>
    <scope>NUCLEOTIDE SEQUENCE [LARGE SCALE GENOMIC DNA]</scope>
    <source>
        <strain evidence="3">XBD2006</strain>
    </source>
</reference>
<dbReference type="EMBL" id="FMUR01000009">
    <property type="protein sequence ID" value="SCY18058.1"/>
    <property type="molecule type" value="Genomic_DNA"/>
</dbReference>
<feature type="transmembrane region" description="Helical" evidence="1">
    <location>
        <begin position="50"/>
        <end position="73"/>
    </location>
</feature>
<name>A0A1G5DUT3_9FIRM</name>
<evidence type="ECO:0000313" key="3">
    <source>
        <dbReference type="Proteomes" id="UP000183047"/>
    </source>
</evidence>
<gene>
    <name evidence="2" type="ORF">SAMN02910451_01651</name>
</gene>
<dbReference type="SUPFAM" id="SSF53474">
    <property type="entry name" value="alpha/beta-Hydrolases"/>
    <property type="match status" value="1"/>
</dbReference>
<dbReference type="InterPro" id="IPR029058">
    <property type="entry name" value="AB_hydrolase_fold"/>
</dbReference>
<feature type="transmembrane region" description="Helical" evidence="1">
    <location>
        <begin position="12"/>
        <end position="30"/>
    </location>
</feature>
<keyword evidence="1" id="KW-0472">Membrane</keyword>
<dbReference type="OrthoDB" id="9765872at2"/>
<dbReference type="Proteomes" id="UP000183047">
    <property type="component" value="Unassembled WGS sequence"/>
</dbReference>
<protein>
    <submittedName>
        <fullName evidence="2">Triacylglycerol lipase</fullName>
    </submittedName>
</protein>
<keyword evidence="1" id="KW-0812">Transmembrane</keyword>